<gene>
    <name evidence="1" type="ORF">SAMN04488105_103114</name>
</gene>
<name>A0A1G7CH72_9RHOB</name>
<keyword evidence="2" id="KW-1185">Reference proteome</keyword>
<organism evidence="1 2">
    <name type="scientific">Salipiger thiooxidans</name>
    <dbReference type="NCBI Taxonomy" id="282683"/>
    <lineage>
        <taxon>Bacteria</taxon>
        <taxon>Pseudomonadati</taxon>
        <taxon>Pseudomonadota</taxon>
        <taxon>Alphaproteobacteria</taxon>
        <taxon>Rhodobacterales</taxon>
        <taxon>Roseobacteraceae</taxon>
        <taxon>Salipiger</taxon>
    </lineage>
</organism>
<dbReference type="RefSeq" id="WP_131821986.1">
    <property type="nucleotide sequence ID" value="NZ_FNAV01000003.1"/>
</dbReference>
<dbReference type="EMBL" id="FNAV01000003">
    <property type="protein sequence ID" value="SDE38036.1"/>
    <property type="molecule type" value="Genomic_DNA"/>
</dbReference>
<reference evidence="2" key="1">
    <citation type="submission" date="2016-10" db="EMBL/GenBank/DDBJ databases">
        <authorList>
            <person name="Varghese N."/>
            <person name="Submissions S."/>
        </authorList>
    </citation>
    <scope>NUCLEOTIDE SEQUENCE [LARGE SCALE GENOMIC DNA]</scope>
    <source>
        <strain evidence="2">DSM 10146</strain>
    </source>
</reference>
<accession>A0A1G7CH72</accession>
<sequence>MRTRMVIAYSYANPPDIVGASLMSSEGRQALDTLCDDSDAMRQVIIAHERTDYTEEKLRRCMLDAVIAQNPGHLVRSAIRVLRARSEGREPLASQERIRIEIYIREALGEGWRRTFRWQDGR</sequence>
<protein>
    <submittedName>
        <fullName evidence="1">LacI family transcriptional regulator</fullName>
    </submittedName>
</protein>
<dbReference type="STRING" id="282683.SAMN04488105_103114"/>
<proteinExistence type="predicted"/>
<dbReference type="OrthoDB" id="9805774at2"/>
<dbReference type="Proteomes" id="UP000198994">
    <property type="component" value="Unassembled WGS sequence"/>
</dbReference>
<evidence type="ECO:0000313" key="1">
    <source>
        <dbReference type="EMBL" id="SDE38036.1"/>
    </source>
</evidence>
<dbReference type="AlphaFoldDB" id="A0A1G7CH72"/>
<evidence type="ECO:0000313" key="2">
    <source>
        <dbReference type="Proteomes" id="UP000198994"/>
    </source>
</evidence>